<reference evidence="2" key="2">
    <citation type="submission" date="2021-04" db="EMBL/GenBank/DDBJ databases">
        <authorList>
            <person name="Gilroy R."/>
        </authorList>
    </citation>
    <scope>NUCLEOTIDE SEQUENCE</scope>
    <source>
        <strain evidence="2">CHK183-1962</strain>
    </source>
</reference>
<dbReference type="SUPFAM" id="SSF159941">
    <property type="entry name" value="MM3350-like"/>
    <property type="match status" value="1"/>
</dbReference>
<dbReference type="Pfam" id="PF07929">
    <property type="entry name" value="PRiA4_ORF3"/>
    <property type="match status" value="1"/>
</dbReference>
<dbReference type="InterPro" id="IPR004027">
    <property type="entry name" value="SEC_C_motif"/>
</dbReference>
<dbReference type="Proteomes" id="UP000886890">
    <property type="component" value="Unassembled WGS sequence"/>
</dbReference>
<organism evidence="2 3">
    <name type="scientific">Candidatus Fusicatenibacter merdavium</name>
    <dbReference type="NCBI Taxonomy" id="2838600"/>
    <lineage>
        <taxon>Bacteria</taxon>
        <taxon>Bacillati</taxon>
        <taxon>Bacillota</taxon>
        <taxon>Clostridia</taxon>
        <taxon>Lachnospirales</taxon>
        <taxon>Lachnospiraceae</taxon>
        <taxon>Fusicatenibacter</taxon>
    </lineage>
</organism>
<dbReference type="InterPro" id="IPR012912">
    <property type="entry name" value="Plasmid_pRiA4b_Orf3-like"/>
</dbReference>
<reference evidence="2" key="1">
    <citation type="journal article" date="2021" name="PeerJ">
        <title>Extensive microbial diversity within the chicken gut microbiome revealed by metagenomics and culture.</title>
        <authorList>
            <person name="Gilroy R."/>
            <person name="Ravi A."/>
            <person name="Getino M."/>
            <person name="Pursley I."/>
            <person name="Horton D.L."/>
            <person name="Alikhan N.F."/>
            <person name="Baker D."/>
            <person name="Gharbi K."/>
            <person name="Hall N."/>
            <person name="Watson M."/>
            <person name="Adriaenssens E.M."/>
            <person name="Foster-Nyarko E."/>
            <person name="Jarju S."/>
            <person name="Secka A."/>
            <person name="Antonio M."/>
            <person name="Oren A."/>
            <person name="Chaudhuri R.R."/>
            <person name="La Ragione R."/>
            <person name="Hildebrand F."/>
            <person name="Pallen M.J."/>
        </authorList>
    </citation>
    <scope>NUCLEOTIDE SEQUENCE</scope>
    <source>
        <strain evidence="2">CHK183-1962</strain>
    </source>
</reference>
<evidence type="ECO:0000313" key="3">
    <source>
        <dbReference type="Proteomes" id="UP000886890"/>
    </source>
</evidence>
<dbReference type="AlphaFoldDB" id="A0A9D1XEH7"/>
<accession>A0A9D1XEH7</accession>
<feature type="domain" description="Plasmid pRiA4b Orf3-like" evidence="1">
    <location>
        <begin position="3"/>
        <end position="142"/>
    </location>
</feature>
<gene>
    <name evidence="2" type="ORF">H9734_10310</name>
</gene>
<sequence>MKGYQLRISVQWSDPEIWRRILIPGKITFRDLHMIIQKLFGWENVHPYEFYMEKTDFNLPGNPAEMETGMTPGGILVDDFLRKEKQIWYLYDLGDSWEHLIEIEKRVEVDCRWPQVLDAVGPDMIEDCGGILEFEQNREQAAPFRMEEVNRWFRKNMDLPRRERKVFLRASALRIHWEEPDDLEEIANFLRGDDAVRFNAEQELREKGAPRELAEVFEQWSRQDLCELARECGFRGYSKLKKKELVVWLQEQLLQEETMFRHMKKSSPGELKIFQSAIENGIVRVPADRTGNCDFLWAYCGYDPRGYLVVPENVRDVYRKTAVPERITELEAMWKIRDFCRGAVYLYGTIPIRELKDLWKHYEGTAPDTVLLKECLRQYRDISGEILYDGSRIMDEWLEDDEDRELLEKKREGLVRYLPETMEEFLRYGREGKQAPDADSEPVLRFFQKKLHSREDALDLFYDIQERVRTFGGLGDVAELIRSLALDIPRGKPEQEWAEYFFRETQMTRNWASNGFTFGEVEEKYPGRDQPAGTAPERQSLAHLFNKKIYPNDPCPCGSGKKYKHCCGRKK</sequence>
<dbReference type="InterPro" id="IPR024047">
    <property type="entry name" value="MM3350-like_sf"/>
</dbReference>
<dbReference type="PANTHER" id="PTHR41878">
    <property type="entry name" value="LEXA REPRESSOR-RELATED"/>
    <property type="match status" value="1"/>
</dbReference>
<dbReference type="Gene3D" id="3.10.290.30">
    <property type="entry name" value="MM3350-like"/>
    <property type="match status" value="1"/>
</dbReference>
<evidence type="ECO:0000259" key="1">
    <source>
        <dbReference type="Pfam" id="PF07929"/>
    </source>
</evidence>
<dbReference type="SUPFAM" id="SSF103642">
    <property type="entry name" value="Sec-C motif"/>
    <property type="match status" value="1"/>
</dbReference>
<dbReference type="EMBL" id="DXEK01000169">
    <property type="protein sequence ID" value="HIX77972.1"/>
    <property type="molecule type" value="Genomic_DNA"/>
</dbReference>
<proteinExistence type="predicted"/>
<protein>
    <submittedName>
        <fullName evidence="2">SEC-C domain-containing protein</fullName>
    </submittedName>
</protein>
<dbReference type="PANTHER" id="PTHR41878:SF1">
    <property type="entry name" value="TNPR PROTEIN"/>
    <property type="match status" value="1"/>
</dbReference>
<comment type="caution">
    <text evidence="2">The sequence shown here is derived from an EMBL/GenBank/DDBJ whole genome shotgun (WGS) entry which is preliminary data.</text>
</comment>
<evidence type="ECO:0000313" key="2">
    <source>
        <dbReference type="EMBL" id="HIX77972.1"/>
    </source>
</evidence>
<name>A0A9D1XEH7_9FIRM</name>
<dbReference type="Gene3D" id="3.10.450.50">
    <property type="match status" value="1"/>
</dbReference>
<dbReference type="Pfam" id="PF02810">
    <property type="entry name" value="SEC-C"/>
    <property type="match status" value="1"/>
</dbReference>